<keyword evidence="1" id="KW-0812">Transmembrane</keyword>
<dbReference type="WBParaSite" id="Pan_g10093.t1">
    <property type="protein sequence ID" value="Pan_g10093.t1"/>
    <property type="gene ID" value="Pan_g10093"/>
</dbReference>
<sequence>MPMVIVITSARIKAPAAINRQRLSRKTGVMTRVEGNDRIRYRSNKCIYQVVALLMAFYTPVIGFFKFGH</sequence>
<keyword evidence="2" id="KW-1185">Reference proteome</keyword>
<evidence type="ECO:0000313" key="2">
    <source>
        <dbReference type="Proteomes" id="UP000492821"/>
    </source>
</evidence>
<dbReference type="AlphaFoldDB" id="A0A7E4ULB4"/>
<reference evidence="2" key="1">
    <citation type="journal article" date="2013" name="Genetics">
        <title>The draft genome and transcriptome of Panagrellus redivivus are shaped by the harsh demands of a free-living lifestyle.</title>
        <authorList>
            <person name="Srinivasan J."/>
            <person name="Dillman A.R."/>
            <person name="Macchietto M.G."/>
            <person name="Heikkinen L."/>
            <person name="Lakso M."/>
            <person name="Fracchia K.M."/>
            <person name="Antoshechkin I."/>
            <person name="Mortazavi A."/>
            <person name="Wong G."/>
            <person name="Sternberg P.W."/>
        </authorList>
    </citation>
    <scope>NUCLEOTIDE SEQUENCE [LARGE SCALE GENOMIC DNA]</scope>
    <source>
        <strain evidence="2">MT8872</strain>
    </source>
</reference>
<proteinExistence type="predicted"/>
<organism evidence="2 3">
    <name type="scientific">Panagrellus redivivus</name>
    <name type="common">Microworm</name>
    <dbReference type="NCBI Taxonomy" id="6233"/>
    <lineage>
        <taxon>Eukaryota</taxon>
        <taxon>Metazoa</taxon>
        <taxon>Ecdysozoa</taxon>
        <taxon>Nematoda</taxon>
        <taxon>Chromadorea</taxon>
        <taxon>Rhabditida</taxon>
        <taxon>Tylenchina</taxon>
        <taxon>Panagrolaimomorpha</taxon>
        <taxon>Panagrolaimoidea</taxon>
        <taxon>Panagrolaimidae</taxon>
        <taxon>Panagrellus</taxon>
    </lineage>
</organism>
<keyword evidence="1" id="KW-0472">Membrane</keyword>
<dbReference type="Proteomes" id="UP000492821">
    <property type="component" value="Unassembled WGS sequence"/>
</dbReference>
<name>A0A7E4ULB4_PANRE</name>
<evidence type="ECO:0000256" key="1">
    <source>
        <dbReference type="SAM" id="Phobius"/>
    </source>
</evidence>
<feature type="transmembrane region" description="Helical" evidence="1">
    <location>
        <begin position="46"/>
        <end position="65"/>
    </location>
</feature>
<accession>A0A7E4ULB4</accession>
<evidence type="ECO:0000313" key="3">
    <source>
        <dbReference type="WBParaSite" id="Pan_g10093.t1"/>
    </source>
</evidence>
<protein>
    <submittedName>
        <fullName evidence="3">Transposase</fullName>
    </submittedName>
</protein>
<reference evidence="3" key="2">
    <citation type="submission" date="2020-10" db="UniProtKB">
        <authorList>
            <consortium name="WormBaseParasite"/>
        </authorList>
    </citation>
    <scope>IDENTIFICATION</scope>
</reference>
<keyword evidence="1" id="KW-1133">Transmembrane helix</keyword>